<evidence type="ECO:0000313" key="3">
    <source>
        <dbReference type="EMBL" id="VEU81119.1"/>
    </source>
</evidence>
<dbReference type="KEGG" id="aaxa:NCTC10138_01511"/>
<reference evidence="3 4" key="1">
    <citation type="submission" date="2019-01" db="EMBL/GenBank/DDBJ databases">
        <authorList>
            <consortium name="Pathogen Informatics"/>
        </authorList>
    </citation>
    <scope>NUCLEOTIDE SEQUENCE [LARGE SCALE GENOMIC DNA]</scope>
    <source>
        <strain evidence="3 4">NCTC10138</strain>
    </source>
</reference>
<accession>A0A449BF96</accession>
<keyword evidence="2" id="KW-1133">Transmembrane helix</keyword>
<gene>
    <name evidence="3" type="ORF">NCTC10138_01511</name>
</gene>
<name>A0A449BF96_HAPAX</name>
<proteinExistence type="predicted"/>
<dbReference type="RefSeq" id="WP_026390294.1">
    <property type="nucleotide sequence ID" value="NZ_LR215048.1"/>
</dbReference>
<keyword evidence="2" id="KW-0472">Membrane</keyword>
<organism evidence="3 4">
    <name type="scientific">Haploplasma axanthum</name>
    <name type="common">Acholeplasma axanthum</name>
    <dbReference type="NCBI Taxonomy" id="29552"/>
    <lineage>
        <taxon>Bacteria</taxon>
        <taxon>Bacillati</taxon>
        <taxon>Mycoplasmatota</taxon>
        <taxon>Mollicutes</taxon>
        <taxon>Acholeplasmatales</taxon>
        <taxon>Acholeplasmataceae</taxon>
        <taxon>Haploplasma</taxon>
    </lineage>
</organism>
<dbReference type="EMBL" id="LR215048">
    <property type="protein sequence ID" value="VEU81119.1"/>
    <property type="molecule type" value="Genomic_DNA"/>
</dbReference>
<protein>
    <submittedName>
        <fullName evidence="3">Uncharacterized protein</fullName>
    </submittedName>
</protein>
<keyword evidence="4" id="KW-1185">Reference proteome</keyword>
<sequence length="784" mass="85485">MQKISKKLFIAVFTMFLSLFTIGGFINHVNAEENSRTAFINVGGNGWQLTNGTEKVAVVNEKVSGDGQYTVSVDFSETGDSIKELNFLALEVFDGESILSNKVLVIDQFKINGTEFFDEVKNEDKILSGKTYTTSEENKIKDADGKETGEVRFDTRVNISNEWGNVNKGRTEFGSAAVTANAIDLEKVFNKFEGITKIEITFTVKDGIKFDVTAGTGKTVAYINYASADWGVQHWYDGTEQAGAVYQEVTGYGEEYTVSYQVPEGKSGNGFAFFDVEILNGEFVFPMSYMQITSVKINDKEVSLRTTYTSSDNKLDTRTNLFNDWQDDATIKNARTFLGLGSGYITSKPIVQRTDVVGDNVKVNYVLGEELNKIEVSKLEVTFTLMPGASVRPVPVDKVSVPTDPEKVKPNAFIKVDGAKVTDDKVVKVEPTITGYGQYTASLDFTATDAGKIDDIRLLSLNILEGEKYFPNSFIRIDKITINGVERKLGNSFTSADITDTETGLIAAVETKADVDSRVAGNVELDNATNSPLIIDENEELEITTIEIIFSVTVGGFEEYELPTEFIAFLGFNDAKDAWSHQEAGKAGDTKFKGDGKYTVTITKDDVNAAEQAESGRVLTVDIVGLAEAMIKIGTLKANSDGKYMIAEDLKVSVKVWVDGKEINVTASNIYVGDLEDKGNLRIQLHNQWAPSGMEKSAVDPAQLNPKDEIKIEFTITGTGIEGDTPVDPTPVDPTPVDPTPNPTPNPSAPAKTNNTALIIVSIIAAIGVITSAVTIAMLLKKNR</sequence>
<feature type="region of interest" description="Disordered" evidence="1">
    <location>
        <begin position="719"/>
        <end position="751"/>
    </location>
</feature>
<dbReference type="STRING" id="1278311.GCA_000428705_00666"/>
<feature type="compositionally biased region" description="Pro residues" evidence="1">
    <location>
        <begin position="728"/>
        <end position="748"/>
    </location>
</feature>
<dbReference type="AlphaFoldDB" id="A0A449BF96"/>
<feature type="transmembrane region" description="Helical" evidence="2">
    <location>
        <begin position="757"/>
        <end position="780"/>
    </location>
</feature>
<evidence type="ECO:0000256" key="2">
    <source>
        <dbReference type="SAM" id="Phobius"/>
    </source>
</evidence>
<evidence type="ECO:0000256" key="1">
    <source>
        <dbReference type="SAM" id="MobiDB-lite"/>
    </source>
</evidence>
<evidence type="ECO:0000313" key="4">
    <source>
        <dbReference type="Proteomes" id="UP000289841"/>
    </source>
</evidence>
<dbReference type="Proteomes" id="UP000289841">
    <property type="component" value="Chromosome"/>
</dbReference>
<keyword evidence="2" id="KW-0812">Transmembrane</keyword>